<feature type="region of interest" description="Disordered" evidence="5">
    <location>
        <begin position="148"/>
        <end position="227"/>
    </location>
</feature>
<dbReference type="RefSeq" id="WP_307722654.1">
    <property type="nucleotide sequence ID" value="NZ_BJLP01000001.1"/>
</dbReference>
<feature type="domain" description="RNA polymerase sigma factor 70 region 4 type 2" evidence="7">
    <location>
        <begin position="111"/>
        <end position="152"/>
    </location>
</feature>
<keyword evidence="9" id="KW-1185">Reference proteome</keyword>
<dbReference type="GO" id="GO:0006352">
    <property type="term" value="P:DNA-templated transcription initiation"/>
    <property type="evidence" value="ECO:0007669"/>
    <property type="project" value="InterPro"/>
</dbReference>
<feature type="compositionally biased region" description="Low complexity" evidence="5">
    <location>
        <begin position="176"/>
        <end position="192"/>
    </location>
</feature>
<evidence type="ECO:0000256" key="3">
    <source>
        <dbReference type="ARBA" id="ARBA00023082"/>
    </source>
</evidence>
<dbReference type="SUPFAM" id="SSF88946">
    <property type="entry name" value="Sigma2 domain of RNA polymerase sigma factors"/>
    <property type="match status" value="1"/>
</dbReference>
<organism evidence="8 9">
    <name type="scientific">Cellulomonas uda</name>
    <dbReference type="NCBI Taxonomy" id="1714"/>
    <lineage>
        <taxon>Bacteria</taxon>
        <taxon>Bacillati</taxon>
        <taxon>Actinomycetota</taxon>
        <taxon>Actinomycetes</taxon>
        <taxon>Micrococcales</taxon>
        <taxon>Cellulomonadaceae</taxon>
        <taxon>Cellulomonas</taxon>
    </lineage>
</organism>
<dbReference type="PANTHER" id="PTHR47756:SF2">
    <property type="entry name" value="BLL6612 PROTEIN"/>
    <property type="match status" value="1"/>
</dbReference>
<evidence type="ECO:0000313" key="8">
    <source>
        <dbReference type="EMBL" id="GEA79606.1"/>
    </source>
</evidence>
<comment type="similarity">
    <text evidence="1">Belongs to the sigma-70 factor family. ECF subfamily.</text>
</comment>
<dbReference type="AlphaFoldDB" id="A0A4Y3K798"/>
<evidence type="ECO:0000259" key="6">
    <source>
        <dbReference type="Pfam" id="PF04542"/>
    </source>
</evidence>
<dbReference type="Gene3D" id="1.10.1740.10">
    <property type="match status" value="1"/>
</dbReference>
<dbReference type="EMBL" id="BJLP01000001">
    <property type="protein sequence ID" value="GEA79606.1"/>
    <property type="molecule type" value="Genomic_DNA"/>
</dbReference>
<evidence type="ECO:0000256" key="5">
    <source>
        <dbReference type="SAM" id="MobiDB-lite"/>
    </source>
</evidence>
<feature type="compositionally biased region" description="Gly residues" evidence="5">
    <location>
        <begin position="165"/>
        <end position="175"/>
    </location>
</feature>
<evidence type="ECO:0000256" key="1">
    <source>
        <dbReference type="ARBA" id="ARBA00010641"/>
    </source>
</evidence>
<proteinExistence type="inferred from homology"/>
<dbReference type="PANTHER" id="PTHR47756">
    <property type="entry name" value="BLL6612 PROTEIN-RELATED"/>
    <property type="match status" value="1"/>
</dbReference>
<feature type="domain" description="RNA polymerase sigma-70 region 2" evidence="6">
    <location>
        <begin position="19"/>
        <end position="78"/>
    </location>
</feature>
<dbReference type="SUPFAM" id="SSF88659">
    <property type="entry name" value="Sigma3 and sigma4 domains of RNA polymerase sigma factors"/>
    <property type="match status" value="1"/>
</dbReference>
<feature type="compositionally biased region" description="Basic residues" evidence="5">
    <location>
        <begin position="193"/>
        <end position="218"/>
    </location>
</feature>
<dbReference type="InterPro" id="IPR013324">
    <property type="entry name" value="RNA_pol_sigma_r3/r4-like"/>
</dbReference>
<dbReference type="InterPro" id="IPR007627">
    <property type="entry name" value="RNA_pol_sigma70_r2"/>
</dbReference>
<evidence type="ECO:0000256" key="2">
    <source>
        <dbReference type="ARBA" id="ARBA00023015"/>
    </source>
</evidence>
<protein>
    <submittedName>
        <fullName evidence="8">Uncharacterized protein</fullName>
    </submittedName>
</protein>
<dbReference type="GO" id="GO:0003677">
    <property type="term" value="F:DNA binding"/>
    <property type="evidence" value="ECO:0007669"/>
    <property type="project" value="InterPro"/>
</dbReference>
<evidence type="ECO:0000259" key="7">
    <source>
        <dbReference type="Pfam" id="PF08281"/>
    </source>
</evidence>
<gene>
    <name evidence="8" type="ORF">CUD01_00500</name>
</gene>
<name>A0A4Y3K798_CELUD</name>
<keyword evidence="2" id="KW-0805">Transcription regulation</keyword>
<dbReference type="Pfam" id="PF04542">
    <property type="entry name" value="Sigma70_r2"/>
    <property type="match status" value="1"/>
</dbReference>
<keyword evidence="3" id="KW-0731">Sigma factor</keyword>
<reference evidence="8 9" key="1">
    <citation type="submission" date="2019-06" db="EMBL/GenBank/DDBJ databases">
        <title>Whole genome shotgun sequence of Cellulomonas uda NBRC 3747.</title>
        <authorList>
            <person name="Hosoyama A."/>
            <person name="Uohara A."/>
            <person name="Ohji S."/>
            <person name="Ichikawa N."/>
        </authorList>
    </citation>
    <scope>NUCLEOTIDE SEQUENCE [LARGE SCALE GENOMIC DNA]</scope>
    <source>
        <strain evidence="8 9">NBRC 3747</strain>
    </source>
</reference>
<accession>A0A4Y3K798</accession>
<comment type="caution">
    <text evidence="8">The sequence shown here is derived from an EMBL/GenBank/DDBJ whole genome shotgun (WGS) entry which is preliminary data.</text>
</comment>
<dbReference type="GO" id="GO:0016987">
    <property type="term" value="F:sigma factor activity"/>
    <property type="evidence" value="ECO:0007669"/>
    <property type="project" value="UniProtKB-KW"/>
</dbReference>
<keyword evidence="4" id="KW-0804">Transcription</keyword>
<sequence>MTPEVEAAVTRAHHQEWARVVATLTRRFGDLGVAEDAAAEAFAAAVERWPRDGVPTTPGAWLTTTATRKALDRVRRESHRDAKHEEARLLFDDDERAPLGAVDDDRLRLVFTCCHPALSPDARVALTLRMLGGLTVPEIARAFLVQETTTGSQRAGARGVRAGDRAGGQHGGGGAPDPAARPAGPRRAPALTRGRRHYRRVGRGRTARRRAWHARPRRPRDTHLALT</sequence>
<dbReference type="InterPro" id="IPR013325">
    <property type="entry name" value="RNA_pol_sigma_r2"/>
</dbReference>
<evidence type="ECO:0000256" key="4">
    <source>
        <dbReference type="ARBA" id="ARBA00023163"/>
    </source>
</evidence>
<dbReference type="InterPro" id="IPR013249">
    <property type="entry name" value="RNA_pol_sigma70_r4_t2"/>
</dbReference>
<dbReference type="Proteomes" id="UP000315842">
    <property type="component" value="Unassembled WGS sequence"/>
</dbReference>
<dbReference type="Pfam" id="PF08281">
    <property type="entry name" value="Sigma70_r4_2"/>
    <property type="match status" value="1"/>
</dbReference>
<evidence type="ECO:0000313" key="9">
    <source>
        <dbReference type="Proteomes" id="UP000315842"/>
    </source>
</evidence>